<sequence>MLSPSAWPTASSTRSSYSSSCELDASKLMVDCSFPELLARDLTTSENIFTSKAMTAGCPFAGLAAPDSVTSASFQRPLLPSRAGHQQQPPGVDKSLLHPFVIDEEEGLYVEDLDGDERFGMKDTFLDSSNVHSTGMVPHLTLTRQQSVATAATSDSGRCSSVFSHNAHSPTFPVLSSCSSNRGGSSHGTWYEDDPGSPQNGPASSVFTARTSISDPRQPALDLGNYDDMIEPPTPTDDQKGLALATTEVHSPGSFHGTRSRPSTPIRQPHPEKARIVDIPPLSTGLKRTSSRKWDRQRPGSPSVASLSWEMTVPVGVTEEHRQGERIPGNTRPSVPMLETANGRTVIDASAPPPIAFASRDQALHRFNARPLSSMAIDENEVFEDGEEPSAMAYAKELTKAKKPSLPDLRRWVEATTETFASSQKSTSYTPSAPGIPLPPEVIESLRVSIACFPETMLLTSSLSIETIRAYSKKVKNRADLDRHLGNPDGDPVYSRLSQNLKPSKRWNMSWLGQSRRSTKHHPEPPQAYSLPRNTHPPPSFNNMSNLSLSLTTPTPAPWTPLKNIFPSATDRLCDALYAHLLAYNYLTSLLPTQQQPNPNRPPSSTHGLTTTATTTTPRRDLSIPHKAATLLGMDDPVSAAASTYSKPSPSPSRRGVLSRGRRDKFPLNDLFGTSAPTANGGGGGYGLSRSGTVGSSRSGTGYGESGAALLAGLGRWEGGDAGWGVILENGEGSVEGVDGLDPVLMRAICEVVRCAEEGCEGV</sequence>
<comment type="caution">
    <text evidence="1">The sequence shown here is derived from an EMBL/GenBank/DDBJ whole genome shotgun (WGS) entry which is preliminary data.</text>
</comment>
<keyword evidence="2" id="KW-1185">Reference proteome</keyword>
<dbReference type="Proteomes" id="UP000724584">
    <property type="component" value="Unassembled WGS sequence"/>
</dbReference>
<dbReference type="EMBL" id="JAGIZQ010000005">
    <property type="protein sequence ID" value="KAH6628300.1"/>
    <property type="molecule type" value="Genomic_DNA"/>
</dbReference>
<name>A0ACB7P524_9PEZI</name>
<protein>
    <submittedName>
        <fullName evidence="1">Uncharacterized protein</fullName>
    </submittedName>
</protein>
<reference evidence="1 2" key="1">
    <citation type="journal article" date="2021" name="Nat. Commun.">
        <title>Genetic determinants of endophytism in the Arabidopsis root mycobiome.</title>
        <authorList>
            <person name="Mesny F."/>
            <person name="Miyauchi S."/>
            <person name="Thiergart T."/>
            <person name="Pickel B."/>
            <person name="Atanasova L."/>
            <person name="Karlsson M."/>
            <person name="Huettel B."/>
            <person name="Barry K.W."/>
            <person name="Haridas S."/>
            <person name="Chen C."/>
            <person name="Bauer D."/>
            <person name="Andreopoulos W."/>
            <person name="Pangilinan J."/>
            <person name="LaButti K."/>
            <person name="Riley R."/>
            <person name="Lipzen A."/>
            <person name="Clum A."/>
            <person name="Drula E."/>
            <person name="Henrissat B."/>
            <person name="Kohler A."/>
            <person name="Grigoriev I.V."/>
            <person name="Martin F.M."/>
            <person name="Hacquard S."/>
        </authorList>
    </citation>
    <scope>NUCLEOTIDE SEQUENCE [LARGE SCALE GENOMIC DNA]</scope>
    <source>
        <strain evidence="1 2">MPI-SDFR-AT-0079</strain>
    </source>
</reference>
<evidence type="ECO:0000313" key="2">
    <source>
        <dbReference type="Proteomes" id="UP000724584"/>
    </source>
</evidence>
<organism evidence="1 2">
    <name type="scientific">Chaetomium tenue</name>
    <dbReference type="NCBI Taxonomy" id="1854479"/>
    <lineage>
        <taxon>Eukaryota</taxon>
        <taxon>Fungi</taxon>
        <taxon>Dikarya</taxon>
        <taxon>Ascomycota</taxon>
        <taxon>Pezizomycotina</taxon>
        <taxon>Sordariomycetes</taxon>
        <taxon>Sordariomycetidae</taxon>
        <taxon>Sordariales</taxon>
        <taxon>Chaetomiaceae</taxon>
        <taxon>Chaetomium</taxon>
    </lineage>
</organism>
<proteinExistence type="predicted"/>
<accession>A0ACB7P524</accession>
<gene>
    <name evidence="1" type="ORF">F5144DRAFT_654509</name>
</gene>
<evidence type="ECO:0000313" key="1">
    <source>
        <dbReference type="EMBL" id="KAH6628300.1"/>
    </source>
</evidence>